<reference evidence="1 2" key="1">
    <citation type="journal article" date="2015" name="Genom Data">
        <title>Draft genome sequence of a multidrug-resistant Chryseobacterium indologenes isolate from Malaysia.</title>
        <authorList>
            <person name="Yu C.Y."/>
            <person name="Ang G.Y."/>
            <person name="Cheng H.J."/>
            <person name="Cheong Y.M."/>
            <person name="Yin W.F."/>
            <person name="Chan K.G."/>
        </authorList>
    </citation>
    <scope>NUCLEOTIDE SEQUENCE [LARGE SCALE GENOMIC DNA]</scope>
    <source>
        <strain evidence="1 2">CI_885</strain>
    </source>
</reference>
<dbReference type="RefSeq" id="WP_062696675.1">
    <property type="nucleotide sequence ID" value="NZ_LJOD01000001.1"/>
</dbReference>
<sequence>MKEFFPLTPSTGTLKDEQIIGREKEIYNILRSLSVQSITLEEMRRMGKTLLLKKLVYLCNNNEVPDQFKKENFKAIYFSLQGQQNLGEVIDKLIQGFNGFKKWYKINLAKTGEFIAKLVSSIKVDVYGAEFSVNLPEYQRSWKKIFFQTLENVGENLQKDNSKLILILDELPIMLWEWYQAGRYEEVTEFLDILRERRQELENKGLRFVYCGSIGIKVILQTLRRTLNYTGEPTNDMREFNVAPFSEEESSFLMECYLLSGYTIDTGKKAEIFKLIHELCDGLPFYIAHLFLIIQSEFNLEVNEDTIRKSHHLILNDPSYQKAFKQLTERLVIYYKDDSKLMSKVLSLISKADYPVSEAEIITQIDAEDEKIKDILEILTEDHYFIKAADSEGRKYSFKYKLFKEWWRINKA</sequence>
<accession>A0A0N1KST1</accession>
<gene>
    <name evidence="1" type="ORF">AOB46_03675</name>
</gene>
<evidence type="ECO:0000313" key="1">
    <source>
        <dbReference type="EMBL" id="KPE53095.1"/>
    </source>
</evidence>
<dbReference type="PANTHER" id="PTHR34301:SF8">
    <property type="entry name" value="ATPASE DOMAIN-CONTAINING PROTEIN"/>
    <property type="match status" value="1"/>
</dbReference>
<dbReference type="InterPro" id="IPR027417">
    <property type="entry name" value="P-loop_NTPase"/>
</dbReference>
<reference evidence="2" key="2">
    <citation type="submission" date="2015-09" db="EMBL/GenBank/DDBJ databases">
        <title>Draft genome sequence of a multidrug-resistant Chryseobacterium indologenes isolate from Malaysia.</title>
        <authorList>
            <person name="Yu C.Y."/>
            <person name="Ang G.Y."/>
            <person name="Chan K.-G."/>
        </authorList>
    </citation>
    <scope>NUCLEOTIDE SEQUENCE [LARGE SCALE GENOMIC DNA]</scope>
    <source>
        <strain evidence="2">CI_885</strain>
    </source>
</reference>
<organism evidence="1 2">
    <name type="scientific">Chryseobacterium indologenes</name>
    <name type="common">Flavobacterium indologenes</name>
    <dbReference type="NCBI Taxonomy" id="253"/>
    <lineage>
        <taxon>Bacteria</taxon>
        <taxon>Pseudomonadati</taxon>
        <taxon>Bacteroidota</taxon>
        <taxon>Flavobacteriia</taxon>
        <taxon>Flavobacteriales</taxon>
        <taxon>Weeksellaceae</taxon>
        <taxon>Chryseobacterium group</taxon>
        <taxon>Chryseobacterium</taxon>
    </lineage>
</organism>
<dbReference type="SUPFAM" id="SSF52540">
    <property type="entry name" value="P-loop containing nucleoside triphosphate hydrolases"/>
    <property type="match status" value="1"/>
</dbReference>
<evidence type="ECO:0000313" key="2">
    <source>
        <dbReference type="Proteomes" id="UP000037953"/>
    </source>
</evidence>
<comment type="caution">
    <text evidence="1">The sequence shown here is derived from an EMBL/GenBank/DDBJ whole genome shotgun (WGS) entry which is preliminary data.</text>
</comment>
<evidence type="ECO:0008006" key="3">
    <source>
        <dbReference type="Google" id="ProtNLM"/>
    </source>
</evidence>
<dbReference type="EMBL" id="LJOD01000001">
    <property type="protein sequence ID" value="KPE53095.1"/>
    <property type="molecule type" value="Genomic_DNA"/>
</dbReference>
<name>A0A0N1KST1_CHRID</name>
<dbReference type="AlphaFoldDB" id="A0A0N1KST1"/>
<dbReference type="PATRIC" id="fig|253.9.peg.780"/>
<dbReference type="OrthoDB" id="9805535at2"/>
<dbReference type="Proteomes" id="UP000037953">
    <property type="component" value="Unassembled WGS sequence"/>
</dbReference>
<proteinExistence type="predicted"/>
<dbReference type="PANTHER" id="PTHR34301">
    <property type="entry name" value="DNA-BINDING PROTEIN-RELATED"/>
    <property type="match status" value="1"/>
</dbReference>
<dbReference type="Gene3D" id="3.40.50.300">
    <property type="entry name" value="P-loop containing nucleotide triphosphate hydrolases"/>
    <property type="match status" value="1"/>
</dbReference>
<protein>
    <recommendedName>
        <fullName evidence="3">ATP-binding protein</fullName>
    </recommendedName>
</protein>